<dbReference type="OrthoDB" id="20086at2759"/>
<proteinExistence type="inferred from homology"/>
<organism evidence="12 13">
    <name type="scientific">Metarhizium album (strain ARSEF 1941)</name>
    <dbReference type="NCBI Taxonomy" id="1081103"/>
    <lineage>
        <taxon>Eukaryota</taxon>
        <taxon>Fungi</taxon>
        <taxon>Dikarya</taxon>
        <taxon>Ascomycota</taxon>
        <taxon>Pezizomycotina</taxon>
        <taxon>Sordariomycetes</taxon>
        <taxon>Hypocreomycetidae</taxon>
        <taxon>Hypocreales</taxon>
        <taxon>Clavicipitaceae</taxon>
        <taxon>Metarhizium</taxon>
    </lineage>
</organism>
<dbReference type="GO" id="GO:0005634">
    <property type="term" value="C:nucleus"/>
    <property type="evidence" value="ECO:0007669"/>
    <property type="project" value="UniProtKB-SubCell"/>
</dbReference>
<dbReference type="AlphaFoldDB" id="A0A0B2WZ78"/>
<protein>
    <recommendedName>
        <fullName evidence="7">Protein YAE1</fullName>
    </recommendedName>
    <alternativeName>
        <fullName evidence="6">Protein yae1</fullName>
    </alternativeName>
</protein>
<dbReference type="PANTHER" id="PTHR18829">
    <property type="entry name" value="PROTEIN YAE1 HOMOLOG"/>
    <property type="match status" value="1"/>
</dbReference>
<name>A0A0B2WZ78_METAS</name>
<dbReference type="InterPro" id="IPR019191">
    <property type="entry name" value="Essential_protein_Yae1_N"/>
</dbReference>
<evidence type="ECO:0000256" key="5">
    <source>
        <dbReference type="ARBA" id="ARBA00011427"/>
    </source>
</evidence>
<dbReference type="HOGENOM" id="CLU_066684_0_0_1"/>
<evidence type="ECO:0000256" key="9">
    <source>
        <dbReference type="ARBA" id="ARBA00023242"/>
    </source>
</evidence>
<evidence type="ECO:0000313" key="13">
    <source>
        <dbReference type="Proteomes" id="UP000030816"/>
    </source>
</evidence>
<keyword evidence="13" id="KW-1185">Reference proteome</keyword>
<dbReference type="GO" id="GO:0005737">
    <property type="term" value="C:cytoplasm"/>
    <property type="evidence" value="ECO:0007669"/>
    <property type="project" value="UniProtKB-SubCell"/>
</dbReference>
<comment type="similarity">
    <text evidence="4">Belongs to the YAE1 family.</text>
</comment>
<comment type="subunit">
    <text evidence="5">May form a complex with LTO1.</text>
</comment>
<dbReference type="PANTHER" id="PTHR18829:SF0">
    <property type="entry name" value="PROTEIN YAE1 HOMOLOG"/>
    <property type="match status" value="1"/>
</dbReference>
<sequence length="250" mass="26587">MRLPSESSTETSKGAIITAPDMHFQPIETSFEDAHVSHPGGGPGLDLHTSLDQLDDVFGSTPASPTEPEAPSGSHPSDMRRLEAEHTNAGYREGITAAKETSIQGGFDEGFSLGATIGLRAGQLLGMLEGIAEAVRGQSGETSGAAERLLNEARDELGTSKMFSAAFWAPDGTWNYNVTAQDGDQILFSDVAAAHPLIQKWSSIVDVQTSLWQIRASILDDASGPRLEETSIELPLNASAPTRPTQSLDW</sequence>
<dbReference type="Proteomes" id="UP000030816">
    <property type="component" value="Unassembled WGS sequence"/>
</dbReference>
<evidence type="ECO:0000256" key="7">
    <source>
        <dbReference type="ARBA" id="ARBA00018400"/>
    </source>
</evidence>
<reference evidence="12 13" key="1">
    <citation type="journal article" date="2014" name="Proc. Natl. Acad. Sci. U.S.A.">
        <title>Trajectory and genomic determinants of fungal-pathogen speciation and host adaptation.</title>
        <authorList>
            <person name="Hu X."/>
            <person name="Xiao G."/>
            <person name="Zheng P."/>
            <person name="Shang Y."/>
            <person name="Su Y."/>
            <person name="Zhang X."/>
            <person name="Liu X."/>
            <person name="Zhan S."/>
            <person name="St Leger R.J."/>
            <person name="Wang C."/>
        </authorList>
    </citation>
    <scope>NUCLEOTIDE SEQUENCE [LARGE SCALE GENOMIC DNA]</scope>
    <source>
        <strain evidence="12 13">ARSEF 1941</strain>
    </source>
</reference>
<gene>
    <name evidence="12" type="ORF">MAM_03194</name>
</gene>
<dbReference type="RefSeq" id="XP_040679798.1">
    <property type="nucleotide sequence ID" value="XM_040821993.1"/>
</dbReference>
<accession>A0A0B2WZ78</accession>
<evidence type="ECO:0000256" key="6">
    <source>
        <dbReference type="ARBA" id="ARBA00017286"/>
    </source>
</evidence>
<evidence type="ECO:0000256" key="8">
    <source>
        <dbReference type="ARBA" id="ARBA00022490"/>
    </source>
</evidence>
<feature type="compositionally biased region" description="Polar residues" evidence="10">
    <location>
        <begin position="1"/>
        <end position="12"/>
    </location>
</feature>
<comment type="caution">
    <text evidence="12">The sequence shown here is derived from an EMBL/GenBank/DDBJ whole genome shotgun (WGS) entry which is preliminary data.</text>
</comment>
<evidence type="ECO:0000259" key="11">
    <source>
        <dbReference type="Pfam" id="PF09811"/>
    </source>
</evidence>
<dbReference type="InterPro" id="IPR038881">
    <property type="entry name" value="Yae1-like"/>
</dbReference>
<dbReference type="GeneID" id="63737649"/>
<evidence type="ECO:0000256" key="1">
    <source>
        <dbReference type="ARBA" id="ARBA00003836"/>
    </source>
</evidence>
<comment type="subcellular location">
    <subcellularLocation>
        <location evidence="3">Cytoplasm</location>
    </subcellularLocation>
    <subcellularLocation>
        <location evidence="2">Nucleus</location>
    </subcellularLocation>
</comment>
<evidence type="ECO:0000256" key="4">
    <source>
        <dbReference type="ARBA" id="ARBA00007096"/>
    </source>
</evidence>
<keyword evidence="9" id="KW-0539">Nucleus</keyword>
<comment type="function">
    <text evidence="1">The complex LTO1:YAE1 may function as a target specific adapter that probably recruits apo-RPLI1 to the cytosolic iron-sulfur protein assembly (CIA) complex machinery. May be required for biogenesis of the large ribosomal subunit and initiation of translation.</text>
</comment>
<feature type="domain" description="Essential protein Yae1 N-terminal" evidence="11">
    <location>
        <begin position="90"/>
        <end position="128"/>
    </location>
</feature>
<dbReference type="EMBL" id="AZHE01000006">
    <property type="protein sequence ID" value="KHN98732.1"/>
    <property type="molecule type" value="Genomic_DNA"/>
</dbReference>
<dbReference type="STRING" id="1081103.A0A0B2WZ78"/>
<evidence type="ECO:0000313" key="12">
    <source>
        <dbReference type="EMBL" id="KHN98732.1"/>
    </source>
</evidence>
<evidence type="ECO:0000256" key="10">
    <source>
        <dbReference type="SAM" id="MobiDB-lite"/>
    </source>
</evidence>
<evidence type="ECO:0000256" key="3">
    <source>
        <dbReference type="ARBA" id="ARBA00004496"/>
    </source>
</evidence>
<feature type="region of interest" description="Disordered" evidence="10">
    <location>
        <begin position="1"/>
        <end position="79"/>
    </location>
</feature>
<evidence type="ECO:0000256" key="2">
    <source>
        <dbReference type="ARBA" id="ARBA00004123"/>
    </source>
</evidence>
<keyword evidence="8" id="KW-0963">Cytoplasm</keyword>
<dbReference type="Pfam" id="PF09811">
    <property type="entry name" value="Yae1_N"/>
    <property type="match status" value="1"/>
</dbReference>